<organism evidence="1 2">
    <name type="scientific">Candidatus Doudnabacteria bacterium RIFCSPHIGHO2_01_FULL_43_23</name>
    <dbReference type="NCBI Taxonomy" id="1817822"/>
    <lineage>
        <taxon>Bacteria</taxon>
        <taxon>Candidatus Doudnaibacteriota</taxon>
    </lineage>
</organism>
<dbReference type="Pfam" id="PF13366">
    <property type="entry name" value="PDDEXK_3"/>
    <property type="match status" value="1"/>
</dbReference>
<accession>A0A1F5NRR7</accession>
<evidence type="ECO:0000313" key="2">
    <source>
        <dbReference type="Proteomes" id="UP000177912"/>
    </source>
</evidence>
<dbReference type="Proteomes" id="UP000177912">
    <property type="component" value="Unassembled WGS sequence"/>
</dbReference>
<dbReference type="EMBL" id="MFEI01000034">
    <property type="protein sequence ID" value="OGE80366.1"/>
    <property type="molecule type" value="Genomic_DNA"/>
</dbReference>
<protein>
    <recommendedName>
        <fullName evidence="3">GxxExxY protein</fullName>
    </recommendedName>
</protein>
<sequence length="131" mass="15661">MRNNQDKILYKELSYKINGILFKVRKELGRYKNEKQYCDAIEEELKKSGIKHEREKIIENPVEGNFFRSKVDFLIEDVIVLEIKAKSFVTNEDYFQARRYLTDLDLKLGIIANMRQYNVLPKRIINSEKPE</sequence>
<gene>
    <name evidence="1" type="ORF">A2826_02830</name>
</gene>
<name>A0A1F5NRR7_9BACT</name>
<evidence type="ECO:0008006" key="3">
    <source>
        <dbReference type="Google" id="ProtNLM"/>
    </source>
</evidence>
<dbReference type="AlphaFoldDB" id="A0A1F5NRR7"/>
<evidence type="ECO:0000313" key="1">
    <source>
        <dbReference type="EMBL" id="OGE80366.1"/>
    </source>
</evidence>
<proteinExistence type="predicted"/>
<comment type="caution">
    <text evidence="1">The sequence shown here is derived from an EMBL/GenBank/DDBJ whole genome shotgun (WGS) entry which is preliminary data.</text>
</comment>
<dbReference type="InterPro" id="IPR026350">
    <property type="entry name" value="GxxExxY"/>
</dbReference>
<dbReference type="NCBIfam" id="TIGR04256">
    <property type="entry name" value="GxxExxY"/>
    <property type="match status" value="1"/>
</dbReference>
<dbReference type="STRING" id="1817822.A2826_02830"/>
<reference evidence="1 2" key="1">
    <citation type="journal article" date="2016" name="Nat. Commun.">
        <title>Thousands of microbial genomes shed light on interconnected biogeochemical processes in an aquifer system.</title>
        <authorList>
            <person name="Anantharaman K."/>
            <person name="Brown C.T."/>
            <person name="Hug L.A."/>
            <person name="Sharon I."/>
            <person name="Castelle C.J."/>
            <person name="Probst A.J."/>
            <person name="Thomas B.C."/>
            <person name="Singh A."/>
            <person name="Wilkins M.J."/>
            <person name="Karaoz U."/>
            <person name="Brodie E.L."/>
            <person name="Williams K.H."/>
            <person name="Hubbard S.S."/>
            <person name="Banfield J.F."/>
        </authorList>
    </citation>
    <scope>NUCLEOTIDE SEQUENCE [LARGE SCALE GENOMIC DNA]</scope>
</reference>